<keyword evidence="5" id="KW-1185">Reference proteome</keyword>
<dbReference type="PANTHER" id="PTHR46118:SF4">
    <property type="entry name" value="PROTEIN ABHD11"/>
    <property type="match status" value="1"/>
</dbReference>
<dbReference type="InterPro" id="IPR029058">
    <property type="entry name" value="AB_hydrolase_fold"/>
</dbReference>
<gene>
    <name evidence="4" type="ORF">KGF56_004207</name>
</gene>
<evidence type="ECO:0000259" key="3">
    <source>
        <dbReference type="Pfam" id="PF00561"/>
    </source>
</evidence>
<dbReference type="RefSeq" id="XP_049178701.1">
    <property type="nucleotide sequence ID" value="XM_049325622.1"/>
</dbReference>
<comment type="similarity">
    <text evidence="1">Belongs to the AB hydrolase superfamily.</text>
</comment>
<keyword evidence="2" id="KW-0378">Hydrolase</keyword>
<dbReference type="GO" id="GO:0052689">
    <property type="term" value="F:carboxylic ester hydrolase activity"/>
    <property type="evidence" value="ECO:0007669"/>
    <property type="project" value="TreeGrafter"/>
</dbReference>
<protein>
    <recommendedName>
        <fullName evidence="3">AB hydrolase-1 domain-containing protein</fullName>
    </recommendedName>
</protein>
<dbReference type="PANTHER" id="PTHR46118">
    <property type="entry name" value="PROTEIN ABHD11"/>
    <property type="match status" value="1"/>
</dbReference>
<dbReference type="EMBL" id="JAHUZD010000139">
    <property type="protein sequence ID" value="KAI3402954.2"/>
    <property type="molecule type" value="Genomic_DNA"/>
</dbReference>
<evidence type="ECO:0000313" key="4">
    <source>
        <dbReference type="EMBL" id="KAI3402954.2"/>
    </source>
</evidence>
<dbReference type="GO" id="GO:0005739">
    <property type="term" value="C:mitochondrion"/>
    <property type="evidence" value="ECO:0007669"/>
    <property type="project" value="TreeGrafter"/>
</dbReference>
<dbReference type="GeneID" id="73381822"/>
<proteinExistence type="inferred from homology"/>
<evidence type="ECO:0000256" key="1">
    <source>
        <dbReference type="ARBA" id="ARBA00008645"/>
    </source>
</evidence>
<comment type="caution">
    <text evidence="4">The sequence shown here is derived from an EMBL/GenBank/DDBJ whole genome shotgun (WGS) entry which is preliminary data.</text>
</comment>
<dbReference type="PRINTS" id="PR00111">
    <property type="entry name" value="ABHYDROLASE"/>
</dbReference>
<dbReference type="AlphaFoldDB" id="A0AAI9SUW6"/>
<dbReference type="Gene3D" id="3.40.50.1820">
    <property type="entry name" value="alpha/beta hydrolase"/>
    <property type="match status" value="1"/>
</dbReference>
<accession>A0AAI9SUW6</accession>
<name>A0AAI9SUW6_9ASCO</name>
<sequence>MFRVPNPCCIKTRLFTTSVNVKEAAIETVNLAFDKYSFDQSTKSKSPLIILHGLFGSKANTRTVAKQLSQRMRRNVYCLDLRNFGSSPHIKRLDYPSLSADVESWIEKQEFEQKPILVGHSMGAKTAMALALRKPHVPKYVVSVDNAPITFGNTGAKFGKYINQLRLALEKYKYTDMKQVDEKFAEVEPNKTIRQFVMMNLSRGKTNEPIKSKIPLDIIGDAIAKGFIASWPYESGKVRWTGPTLFIRGSQSDYVPDDIIPEIAMFFPNFEIRDIDCGHWVISESPDNFMDVLQEYIERKEDN</sequence>
<dbReference type="Pfam" id="PF00561">
    <property type="entry name" value="Abhydrolase_1"/>
    <property type="match status" value="1"/>
</dbReference>
<dbReference type="InterPro" id="IPR000073">
    <property type="entry name" value="AB_hydrolase_1"/>
</dbReference>
<dbReference type="SUPFAM" id="SSF53474">
    <property type="entry name" value="alpha/beta-Hydrolases"/>
    <property type="match status" value="1"/>
</dbReference>
<evidence type="ECO:0000256" key="2">
    <source>
        <dbReference type="ARBA" id="ARBA00022801"/>
    </source>
</evidence>
<evidence type="ECO:0000313" key="5">
    <source>
        <dbReference type="Proteomes" id="UP001202479"/>
    </source>
</evidence>
<reference evidence="4" key="1">
    <citation type="journal article" date="2022" name="DNA Res.">
        <title>Genome analysis of five recently described species of the CUG-Ser clade uncovers Candida theae as a new hybrid lineage with pathogenic potential in the Candida parapsilosis species complex.</title>
        <authorList>
            <person name="Mixao V."/>
            <person name="Del Olmo V."/>
            <person name="Hegedusova E."/>
            <person name="Saus E."/>
            <person name="Pryszcz L."/>
            <person name="Cillingova A."/>
            <person name="Nosek J."/>
            <person name="Gabaldon T."/>
        </authorList>
    </citation>
    <scope>NUCLEOTIDE SEQUENCE</scope>
    <source>
        <strain evidence="4">CBS 10844</strain>
    </source>
</reference>
<dbReference type="Proteomes" id="UP001202479">
    <property type="component" value="Unassembled WGS sequence"/>
</dbReference>
<feature type="domain" description="AB hydrolase-1" evidence="3">
    <location>
        <begin position="47"/>
        <end position="285"/>
    </location>
</feature>
<organism evidence="4 5">
    <name type="scientific">Candida oxycetoniae</name>
    <dbReference type="NCBI Taxonomy" id="497107"/>
    <lineage>
        <taxon>Eukaryota</taxon>
        <taxon>Fungi</taxon>
        <taxon>Dikarya</taxon>
        <taxon>Ascomycota</taxon>
        <taxon>Saccharomycotina</taxon>
        <taxon>Pichiomycetes</taxon>
        <taxon>Debaryomycetaceae</taxon>
        <taxon>Candida/Lodderomyces clade</taxon>
        <taxon>Candida</taxon>
    </lineage>
</organism>